<dbReference type="PANTHER" id="PTHR30290:SF10">
    <property type="entry name" value="PERIPLASMIC OLIGOPEPTIDE-BINDING PROTEIN-RELATED"/>
    <property type="match status" value="1"/>
</dbReference>
<dbReference type="Gene3D" id="3.40.190.10">
    <property type="entry name" value="Periplasmic binding protein-like II"/>
    <property type="match status" value="1"/>
</dbReference>
<keyword evidence="8" id="KW-1185">Reference proteome</keyword>
<comment type="subcellular location">
    <subcellularLocation>
        <location evidence="1">Cell envelope</location>
    </subcellularLocation>
</comment>
<keyword evidence="4 5" id="KW-0732">Signal</keyword>
<keyword evidence="3" id="KW-0813">Transport</keyword>
<evidence type="ECO:0000313" key="7">
    <source>
        <dbReference type="EMBL" id="QBE48358.1"/>
    </source>
</evidence>
<evidence type="ECO:0000313" key="8">
    <source>
        <dbReference type="Proteomes" id="UP000289260"/>
    </source>
</evidence>
<dbReference type="PANTHER" id="PTHR30290">
    <property type="entry name" value="PERIPLASMIC BINDING COMPONENT OF ABC TRANSPORTER"/>
    <property type="match status" value="1"/>
</dbReference>
<dbReference type="GO" id="GO:0015833">
    <property type="term" value="P:peptide transport"/>
    <property type="evidence" value="ECO:0007669"/>
    <property type="project" value="TreeGrafter"/>
</dbReference>
<protein>
    <submittedName>
        <fullName evidence="7">ABC transporter substrate-binding protein</fullName>
    </submittedName>
</protein>
<name>A0A4P6KEJ6_9MICO</name>
<dbReference type="Pfam" id="PF00496">
    <property type="entry name" value="SBP_bac_5"/>
    <property type="match status" value="1"/>
</dbReference>
<dbReference type="Proteomes" id="UP000289260">
    <property type="component" value="Chromosome"/>
</dbReference>
<dbReference type="Gene3D" id="3.90.76.10">
    <property type="entry name" value="Dipeptide-binding Protein, Domain 1"/>
    <property type="match status" value="1"/>
</dbReference>
<dbReference type="OrthoDB" id="5049679at2"/>
<evidence type="ECO:0000256" key="1">
    <source>
        <dbReference type="ARBA" id="ARBA00004196"/>
    </source>
</evidence>
<proteinExistence type="inferred from homology"/>
<dbReference type="PROSITE" id="PS51257">
    <property type="entry name" value="PROKAR_LIPOPROTEIN"/>
    <property type="match status" value="1"/>
</dbReference>
<organism evidence="7 8">
    <name type="scientific">Leucobacter triazinivorans</name>
    <dbReference type="NCBI Taxonomy" id="1784719"/>
    <lineage>
        <taxon>Bacteria</taxon>
        <taxon>Bacillati</taxon>
        <taxon>Actinomycetota</taxon>
        <taxon>Actinomycetes</taxon>
        <taxon>Micrococcales</taxon>
        <taxon>Microbacteriaceae</taxon>
        <taxon>Leucobacter</taxon>
    </lineage>
</organism>
<dbReference type="CDD" id="cd00995">
    <property type="entry name" value="PBP2_NikA_DppA_OppA_like"/>
    <property type="match status" value="1"/>
</dbReference>
<dbReference type="RefSeq" id="WP_130109496.1">
    <property type="nucleotide sequence ID" value="NZ_CP035806.1"/>
</dbReference>
<dbReference type="KEGG" id="ltr:EVS81_05485"/>
<evidence type="ECO:0000256" key="4">
    <source>
        <dbReference type="ARBA" id="ARBA00022729"/>
    </source>
</evidence>
<evidence type="ECO:0000256" key="3">
    <source>
        <dbReference type="ARBA" id="ARBA00022448"/>
    </source>
</evidence>
<evidence type="ECO:0000259" key="6">
    <source>
        <dbReference type="Pfam" id="PF00496"/>
    </source>
</evidence>
<dbReference type="PIRSF" id="PIRSF002741">
    <property type="entry name" value="MppA"/>
    <property type="match status" value="1"/>
</dbReference>
<dbReference type="InterPro" id="IPR000914">
    <property type="entry name" value="SBP_5_dom"/>
</dbReference>
<feature type="chain" id="PRO_5020409830" evidence="5">
    <location>
        <begin position="36"/>
        <end position="540"/>
    </location>
</feature>
<feature type="domain" description="Solute-binding protein family 5" evidence="6">
    <location>
        <begin position="93"/>
        <end position="459"/>
    </location>
</feature>
<gene>
    <name evidence="7" type="ORF">EVS81_05485</name>
</gene>
<feature type="signal peptide" evidence="5">
    <location>
        <begin position="1"/>
        <end position="35"/>
    </location>
</feature>
<accession>A0A4P6KEJ6</accession>
<dbReference type="GO" id="GO:0043190">
    <property type="term" value="C:ATP-binding cassette (ABC) transporter complex"/>
    <property type="evidence" value="ECO:0007669"/>
    <property type="project" value="InterPro"/>
</dbReference>
<comment type="similarity">
    <text evidence="2">Belongs to the bacterial solute-binding protein 5 family.</text>
</comment>
<dbReference type="GO" id="GO:0030313">
    <property type="term" value="C:cell envelope"/>
    <property type="evidence" value="ECO:0007669"/>
    <property type="project" value="UniProtKB-SubCell"/>
</dbReference>
<evidence type="ECO:0000256" key="5">
    <source>
        <dbReference type="SAM" id="SignalP"/>
    </source>
</evidence>
<dbReference type="GO" id="GO:0042597">
    <property type="term" value="C:periplasmic space"/>
    <property type="evidence" value="ECO:0007669"/>
    <property type="project" value="UniProtKB-ARBA"/>
</dbReference>
<dbReference type="SUPFAM" id="SSF53850">
    <property type="entry name" value="Periplasmic binding protein-like II"/>
    <property type="match status" value="1"/>
</dbReference>
<dbReference type="InterPro" id="IPR039424">
    <property type="entry name" value="SBP_5"/>
</dbReference>
<dbReference type="GO" id="GO:1904680">
    <property type="term" value="F:peptide transmembrane transporter activity"/>
    <property type="evidence" value="ECO:0007669"/>
    <property type="project" value="TreeGrafter"/>
</dbReference>
<dbReference type="EMBL" id="CP035806">
    <property type="protein sequence ID" value="QBE48358.1"/>
    <property type="molecule type" value="Genomic_DNA"/>
</dbReference>
<evidence type="ECO:0000256" key="2">
    <source>
        <dbReference type="ARBA" id="ARBA00005695"/>
    </source>
</evidence>
<dbReference type="AlphaFoldDB" id="A0A4P6KEJ6"/>
<reference evidence="7 8" key="1">
    <citation type="submission" date="2019-02" db="EMBL/GenBank/DDBJ databases">
        <authorList>
            <person name="Sun L."/>
            <person name="Pan D."/>
            <person name="Wu X."/>
        </authorList>
    </citation>
    <scope>NUCLEOTIDE SEQUENCE [LARGE SCALE GENOMIC DNA]</scope>
    <source>
        <strain evidence="7 8">JW-1</strain>
    </source>
</reference>
<dbReference type="InterPro" id="IPR030678">
    <property type="entry name" value="Peptide/Ni-bd"/>
</dbReference>
<sequence>MQPRTPRSRKPRLAAAAAAAAFALVLAGCAGSSEAPEPSEVALVDTGQDIEQVTVAFPGSLANLYIGQESGILNYNLAATVQEGLVGQDPDGQIVPALAESWETPDDTTYVFTLREDARFQNGDPVTPQDVVFSIERAVDPESSPGTYYYLTNLDTVEQTGDREVTVTSKTPDATFLVSLSSAGALVVTQQEFWEAHDGGIGTSDSLLLGTGPYQVTEFQPDSHVLLERVDTWWGGVPKAESIRVNFIPDASTRLAAAQTGDIDIAFNVPITQADDWSSIDGVRVESMNDLSYVGLLFDQNVAPFDDLDVRTAVALSIDREAIAEKLLRGYGEPATAIMTPESLATAFDGDTARAELAAIPQHDYDLEAAQQAIAGTAGEGLETELTYPNTGPQLGVAAQAIAESLGEIGMDVSVREVPIEEWLATIGDGEHGLGFMWYFSTTGDPAEVNSYLLGPGNPNGFESEEAAALITEANALTDPAERAAKLLELETLGADEVVNAPIWWGKSVTAFSNTVGVTDYSPYTFTSTWGASLFAAEAE</sequence>
<dbReference type="Gene3D" id="3.10.105.10">
    <property type="entry name" value="Dipeptide-binding Protein, Domain 3"/>
    <property type="match status" value="1"/>
</dbReference>